<dbReference type="GO" id="GO:0012505">
    <property type="term" value="C:endomembrane system"/>
    <property type="evidence" value="ECO:0007669"/>
    <property type="project" value="UniProtKB-SubCell"/>
</dbReference>
<protein>
    <submittedName>
        <fullName evidence="6">FAR-17a/AIG1-like protein</fullName>
    </submittedName>
</protein>
<feature type="transmembrane region" description="Helical" evidence="5">
    <location>
        <begin position="86"/>
        <end position="105"/>
    </location>
</feature>
<feature type="transmembrane region" description="Helical" evidence="5">
    <location>
        <begin position="51"/>
        <end position="74"/>
    </location>
</feature>
<keyword evidence="4 5" id="KW-0472">Membrane</keyword>
<dbReference type="Proteomes" id="UP001273166">
    <property type="component" value="Unassembled WGS sequence"/>
</dbReference>
<dbReference type="GO" id="GO:0016020">
    <property type="term" value="C:membrane"/>
    <property type="evidence" value="ECO:0007669"/>
    <property type="project" value="InterPro"/>
</dbReference>
<evidence type="ECO:0000256" key="2">
    <source>
        <dbReference type="ARBA" id="ARBA00022692"/>
    </source>
</evidence>
<dbReference type="PANTHER" id="PTHR10989">
    <property type="entry name" value="ANDROGEN-INDUCED PROTEIN 1-RELATED"/>
    <property type="match status" value="1"/>
</dbReference>
<feature type="transmembrane region" description="Helical" evidence="5">
    <location>
        <begin position="125"/>
        <end position="142"/>
    </location>
</feature>
<keyword evidence="7" id="KW-1185">Reference proteome</keyword>
<evidence type="ECO:0000256" key="5">
    <source>
        <dbReference type="SAM" id="Phobius"/>
    </source>
</evidence>
<evidence type="ECO:0000313" key="6">
    <source>
        <dbReference type="EMBL" id="KAK3311303.1"/>
    </source>
</evidence>
<feature type="transmembrane region" description="Helical" evidence="5">
    <location>
        <begin position="149"/>
        <end position="168"/>
    </location>
</feature>
<dbReference type="EMBL" id="JAUDZG010000001">
    <property type="protein sequence ID" value="KAK3311303.1"/>
    <property type="molecule type" value="Genomic_DNA"/>
</dbReference>
<evidence type="ECO:0000256" key="3">
    <source>
        <dbReference type="ARBA" id="ARBA00022989"/>
    </source>
</evidence>
<reference evidence="6" key="1">
    <citation type="journal article" date="2023" name="Mol. Phylogenet. Evol.">
        <title>Genome-scale phylogeny and comparative genomics of the fungal order Sordariales.</title>
        <authorList>
            <person name="Hensen N."/>
            <person name="Bonometti L."/>
            <person name="Westerberg I."/>
            <person name="Brannstrom I.O."/>
            <person name="Guillou S."/>
            <person name="Cros-Aarteil S."/>
            <person name="Calhoun S."/>
            <person name="Haridas S."/>
            <person name="Kuo A."/>
            <person name="Mondo S."/>
            <person name="Pangilinan J."/>
            <person name="Riley R."/>
            <person name="LaButti K."/>
            <person name="Andreopoulos B."/>
            <person name="Lipzen A."/>
            <person name="Chen C."/>
            <person name="Yan M."/>
            <person name="Daum C."/>
            <person name="Ng V."/>
            <person name="Clum A."/>
            <person name="Steindorff A."/>
            <person name="Ohm R.A."/>
            <person name="Martin F."/>
            <person name="Silar P."/>
            <person name="Natvig D.O."/>
            <person name="Lalanne C."/>
            <person name="Gautier V."/>
            <person name="Ament-Velasquez S.L."/>
            <person name="Kruys A."/>
            <person name="Hutchinson M.I."/>
            <person name="Powell A.J."/>
            <person name="Barry K."/>
            <person name="Miller A.N."/>
            <person name="Grigoriev I.V."/>
            <person name="Debuchy R."/>
            <person name="Gladieux P."/>
            <person name="Hiltunen Thoren M."/>
            <person name="Johannesson H."/>
        </authorList>
    </citation>
    <scope>NUCLEOTIDE SEQUENCE</scope>
    <source>
        <strain evidence="6">CBS 333.67</strain>
    </source>
</reference>
<accession>A0AAJ0H3T8</accession>
<comment type="subcellular location">
    <subcellularLocation>
        <location evidence="1">Endomembrane system</location>
        <topology evidence="1">Multi-pass membrane protein</topology>
    </subcellularLocation>
</comment>
<feature type="transmembrane region" description="Helical" evidence="5">
    <location>
        <begin position="193"/>
        <end position="214"/>
    </location>
</feature>
<evidence type="ECO:0000256" key="4">
    <source>
        <dbReference type="ARBA" id="ARBA00023136"/>
    </source>
</evidence>
<keyword evidence="3 5" id="KW-1133">Transmembrane helix</keyword>
<dbReference type="RefSeq" id="XP_062727083.1">
    <property type="nucleotide sequence ID" value="XM_062867674.1"/>
</dbReference>
<dbReference type="Pfam" id="PF04750">
    <property type="entry name" value="Far-17a_AIG1"/>
    <property type="match status" value="1"/>
</dbReference>
<dbReference type="PANTHER" id="PTHR10989:SF16">
    <property type="entry name" value="AT02829P-RELATED"/>
    <property type="match status" value="1"/>
</dbReference>
<organism evidence="6 7">
    <name type="scientific">Chaetomium strumarium</name>
    <dbReference type="NCBI Taxonomy" id="1170767"/>
    <lineage>
        <taxon>Eukaryota</taxon>
        <taxon>Fungi</taxon>
        <taxon>Dikarya</taxon>
        <taxon>Ascomycota</taxon>
        <taxon>Pezizomycotina</taxon>
        <taxon>Sordariomycetes</taxon>
        <taxon>Sordariomycetidae</taxon>
        <taxon>Sordariales</taxon>
        <taxon>Chaetomiaceae</taxon>
        <taxon>Chaetomium</taxon>
    </lineage>
</organism>
<comment type="caution">
    <text evidence="6">The sequence shown here is derived from an EMBL/GenBank/DDBJ whole genome shotgun (WGS) entry which is preliminary data.</text>
</comment>
<feature type="transmembrane region" description="Helical" evidence="5">
    <location>
        <begin position="19"/>
        <end position="39"/>
    </location>
</feature>
<proteinExistence type="predicted"/>
<evidence type="ECO:0000313" key="7">
    <source>
        <dbReference type="Proteomes" id="UP001273166"/>
    </source>
</evidence>
<gene>
    <name evidence="6" type="ORF">B0T15DRAFT_507875</name>
</gene>
<dbReference type="GeneID" id="87886503"/>
<keyword evidence="2 5" id="KW-0812">Transmembrane</keyword>
<dbReference type="AlphaFoldDB" id="A0AAJ0H3T8"/>
<dbReference type="InterPro" id="IPR006838">
    <property type="entry name" value="ADTRP_AIG1"/>
</dbReference>
<reference evidence="6" key="2">
    <citation type="submission" date="2023-06" db="EMBL/GenBank/DDBJ databases">
        <authorList>
            <consortium name="Lawrence Berkeley National Laboratory"/>
            <person name="Mondo S.J."/>
            <person name="Hensen N."/>
            <person name="Bonometti L."/>
            <person name="Westerberg I."/>
            <person name="Brannstrom I.O."/>
            <person name="Guillou S."/>
            <person name="Cros-Aarteil S."/>
            <person name="Calhoun S."/>
            <person name="Haridas S."/>
            <person name="Kuo A."/>
            <person name="Pangilinan J."/>
            <person name="Riley R."/>
            <person name="Labutti K."/>
            <person name="Andreopoulos B."/>
            <person name="Lipzen A."/>
            <person name="Chen C."/>
            <person name="Yanf M."/>
            <person name="Daum C."/>
            <person name="Ng V."/>
            <person name="Clum A."/>
            <person name="Steindorff A."/>
            <person name="Ohm R."/>
            <person name="Martin F."/>
            <person name="Silar P."/>
            <person name="Natvig D."/>
            <person name="Lalanne C."/>
            <person name="Gautier V."/>
            <person name="Ament-Velasquez S.L."/>
            <person name="Kruys A."/>
            <person name="Hutchinson M.I."/>
            <person name="Powell A.J."/>
            <person name="Barry K."/>
            <person name="Miller A.N."/>
            <person name="Grigoriev I.V."/>
            <person name="Debuchy R."/>
            <person name="Gladieux P."/>
            <person name="Thoren M.H."/>
            <person name="Johannesson H."/>
        </authorList>
    </citation>
    <scope>NUCLEOTIDE SEQUENCE</scope>
    <source>
        <strain evidence="6">CBS 333.67</strain>
    </source>
</reference>
<sequence>MVPPHPLQRLTSPSRSLSLLLHILGAVSFSYNFYFLTAWDTPFSIAFGWHFQFLTIIGLAISLLSFVLGIFADLTLSPALFRAKNAVAVVATPLEVVITILYWGIRFIDPQLLFQGDLQLDLLPDLGFHFAPAVFLALDLILFSPPWTIPAYTIMALSTGFAFAYWYWVELCYRHNGWYPYPIFALLSTSQRALLFTFSAALLTVSSSALKWIYARVNGYEKAQREAYKPLKKMQ</sequence>
<name>A0AAJ0H3T8_9PEZI</name>
<evidence type="ECO:0000256" key="1">
    <source>
        <dbReference type="ARBA" id="ARBA00004127"/>
    </source>
</evidence>